<name>A0A1M7NHM4_9BACT</name>
<accession>A0A1M7NHM4</accession>
<keyword evidence="2" id="KW-1185">Reference proteome</keyword>
<protein>
    <submittedName>
        <fullName evidence="1">Uncharacterized protein</fullName>
    </submittedName>
</protein>
<dbReference type="Proteomes" id="UP000184513">
    <property type="component" value="Unassembled WGS sequence"/>
</dbReference>
<proteinExistence type="predicted"/>
<dbReference type="AlphaFoldDB" id="A0A1M7NHM4"/>
<gene>
    <name evidence="1" type="ORF">SAMN04488057_105301</name>
</gene>
<organism evidence="1 2">
    <name type="scientific">Cyclobacterium lianum</name>
    <dbReference type="NCBI Taxonomy" id="388280"/>
    <lineage>
        <taxon>Bacteria</taxon>
        <taxon>Pseudomonadati</taxon>
        <taxon>Bacteroidota</taxon>
        <taxon>Cytophagia</taxon>
        <taxon>Cytophagales</taxon>
        <taxon>Cyclobacteriaceae</taxon>
        <taxon>Cyclobacterium</taxon>
    </lineage>
</organism>
<evidence type="ECO:0000313" key="1">
    <source>
        <dbReference type="EMBL" id="SHN02738.1"/>
    </source>
</evidence>
<reference evidence="1 2" key="1">
    <citation type="submission" date="2016-11" db="EMBL/GenBank/DDBJ databases">
        <authorList>
            <person name="Jaros S."/>
            <person name="Januszkiewicz K."/>
            <person name="Wedrychowicz H."/>
        </authorList>
    </citation>
    <scope>NUCLEOTIDE SEQUENCE [LARGE SCALE GENOMIC DNA]</scope>
    <source>
        <strain evidence="1 2">CGMCC 1.6102</strain>
    </source>
</reference>
<sequence>MENNSKLLKNQIPKELEHRYFKKIPTSPKLPRSYPVRQQIKWFDYARDKILYLNFVDLEL</sequence>
<dbReference type="EMBL" id="FRCY01000005">
    <property type="protein sequence ID" value="SHN02738.1"/>
    <property type="molecule type" value="Genomic_DNA"/>
</dbReference>
<evidence type="ECO:0000313" key="2">
    <source>
        <dbReference type="Proteomes" id="UP000184513"/>
    </source>
</evidence>